<dbReference type="Proteomes" id="UP000474777">
    <property type="component" value="Unassembled WGS sequence"/>
</dbReference>
<organism evidence="1 2">
    <name type="scientific">Pontibacter burrus</name>
    <dbReference type="NCBI Taxonomy" id="2704466"/>
    <lineage>
        <taxon>Bacteria</taxon>
        <taxon>Pseudomonadati</taxon>
        <taxon>Bacteroidota</taxon>
        <taxon>Cytophagia</taxon>
        <taxon>Cytophagales</taxon>
        <taxon>Hymenobacteraceae</taxon>
        <taxon>Pontibacter</taxon>
    </lineage>
</organism>
<reference evidence="1 2" key="1">
    <citation type="submission" date="2020-02" db="EMBL/GenBank/DDBJ databases">
        <authorList>
            <person name="Kim M.K."/>
        </authorList>
    </citation>
    <scope>NUCLEOTIDE SEQUENCE [LARGE SCALE GENOMIC DNA]</scope>
    <source>
        <strain evidence="1 2">BT327</strain>
    </source>
</reference>
<gene>
    <name evidence="1" type="ORF">GXP69_12350</name>
</gene>
<name>A0A6B3LYB3_9BACT</name>
<keyword evidence="2" id="KW-1185">Reference proteome</keyword>
<evidence type="ECO:0000313" key="2">
    <source>
        <dbReference type="Proteomes" id="UP000474777"/>
    </source>
</evidence>
<protein>
    <submittedName>
        <fullName evidence="1">Uncharacterized protein</fullName>
    </submittedName>
</protein>
<evidence type="ECO:0000313" key="1">
    <source>
        <dbReference type="EMBL" id="NEM98487.1"/>
    </source>
</evidence>
<proteinExistence type="predicted"/>
<dbReference type="EMBL" id="JAAGWD010000005">
    <property type="protein sequence ID" value="NEM98487.1"/>
    <property type="molecule type" value="Genomic_DNA"/>
</dbReference>
<comment type="caution">
    <text evidence="1">The sequence shown here is derived from an EMBL/GenBank/DDBJ whole genome shotgun (WGS) entry which is preliminary data.</text>
</comment>
<dbReference type="AlphaFoldDB" id="A0A6B3LYB3"/>
<dbReference type="RefSeq" id="WP_204282014.1">
    <property type="nucleotide sequence ID" value="NZ_JAAGWD010000005.1"/>
</dbReference>
<sequence length="132" mass="14314">MMTVPDTLKHYVGLPLFWVMLIWAVSVPGYATEGEHHLPEAISQSAPVTIFSASGNYSLTDEGDAPKQDIGLFPDASVSLARLKVQQPYVPILASPLSWNIAVLVNVNRLKVAISNYSLSQQLTISNLPNAP</sequence>
<accession>A0A6B3LYB3</accession>